<keyword evidence="1" id="KW-1133">Transmembrane helix</keyword>
<evidence type="ECO:0000313" key="2">
    <source>
        <dbReference type="EMBL" id="QCP52358.1"/>
    </source>
</evidence>
<dbReference type="InterPro" id="IPR016410">
    <property type="entry name" value="Phage_imm"/>
</dbReference>
<reference evidence="2 3" key="1">
    <citation type="submission" date="2019-05" db="EMBL/GenBank/DDBJ databases">
        <title>Burkholderia sp. DHOD12, isolated from subtropical forest soil.</title>
        <authorList>
            <person name="Gao Z.-H."/>
            <person name="Qiu L.-H."/>
        </authorList>
    </citation>
    <scope>NUCLEOTIDE SEQUENCE [LARGE SCALE GENOMIC DNA]</scope>
    <source>
        <strain evidence="2 3">DHOD12</strain>
    </source>
</reference>
<dbReference type="EMBL" id="CP040078">
    <property type="protein sequence ID" value="QCP52358.1"/>
    <property type="molecule type" value="Genomic_DNA"/>
</dbReference>
<keyword evidence="1" id="KW-0472">Membrane</keyword>
<protein>
    <submittedName>
        <fullName evidence="2">Superinfection immunity protein</fullName>
    </submittedName>
</protein>
<evidence type="ECO:0000256" key="1">
    <source>
        <dbReference type="SAM" id="Phobius"/>
    </source>
</evidence>
<gene>
    <name evidence="2" type="ORF">FAZ95_24575</name>
</gene>
<feature type="transmembrane region" description="Helical" evidence="1">
    <location>
        <begin position="7"/>
        <end position="23"/>
    </location>
</feature>
<evidence type="ECO:0000313" key="3">
    <source>
        <dbReference type="Proteomes" id="UP000298656"/>
    </source>
</evidence>
<keyword evidence="3" id="KW-1185">Reference proteome</keyword>
<dbReference type="OrthoDB" id="9099722at2"/>
<dbReference type="Pfam" id="PF14373">
    <property type="entry name" value="Imm_superinfect"/>
    <property type="match status" value="1"/>
</dbReference>
<dbReference type="AlphaFoldDB" id="A0A4P8IT32"/>
<dbReference type="Proteomes" id="UP000298656">
    <property type="component" value="Chromosome 2"/>
</dbReference>
<feature type="transmembrane region" description="Helical" evidence="1">
    <location>
        <begin position="35"/>
        <end position="56"/>
    </location>
</feature>
<dbReference type="KEGG" id="tvl:FAZ95_24575"/>
<organism evidence="2 3">
    <name type="scientific">Trinickia violacea</name>
    <dbReference type="NCBI Taxonomy" id="2571746"/>
    <lineage>
        <taxon>Bacteria</taxon>
        <taxon>Pseudomonadati</taxon>
        <taxon>Pseudomonadota</taxon>
        <taxon>Betaproteobacteria</taxon>
        <taxon>Burkholderiales</taxon>
        <taxon>Burkholderiaceae</taxon>
        <taxon>Trinickia</taxon>
    </lineage>
</organism>
<name>A0A4P8IT32_9BURK</name>
<sequence>MNATLHLFESIVLVGGLIVYLIPAMEADAREHDHALAITLVNVFLGWTIVGWFAALRAARNPSGEKRIARVALRVRHAAAHATVDKIVAHASNCAPFQRRSKEQGHAMPGRCM</sequence>
<dbReference type="RefSeq" id="WP_137335131.1">
    <property type="nucleotide sequence ID" value="NZ_CP040078.1"/>
</dbReference>
<accession>A0A4P8IT32</accession>
<proteinExistence type="predicted"/>
<keyword evidence="1" id="KW-0812">Transmembrane</keyword>